<feature type="domain" description="Reverse transcriptase" evidence="3">
    <location>
        <begin position="1"/>
        <end position="190"/>
    </location>
</feature>
<organism evidence="4 5">
    <name type="scientific">Colletotrichum sublineola</name>
    <name type="common">Sorghum anthracnose fungus</name>
    <dbReference type="NCBI Taxonomy" id="1173701"/>
    <lineage>
        <taxon>Eukaryota</taxon>
        <taxon>Fungi</taxon>
        <taxon>Dikarya</taxon>
        <taxon>Ascomycota</taxon>
        <taxon>Pezizomycotina</taxon>
        <taxon>Sordariomycetes</taxon>
        <taxon>Hypocreomycetidae</taxon>
        <taxon>Glomerellales</taxon>
        <taxon>Glomerellaceae</taxon>
        <taxon>Colletotrichum</taxon>
        <taxon>Colletotrichum graminicola species complex</taxon>
    </lineage>
</organism>
<proteinExistence type="predicted"/>
<keyword evidence="5" id="KW-1185">Reference proteome</keyword>
<dbReference type="PANTHER" id="PTHR33481">
    <property type="entry name" value="REVERSE TRANSCRIPTASE"/>
    <property type="match status" value="1"/>
</dbReference>
<dbReference type="EMBL" id="JMSE01000803">
    <property type="protein sequence ID" value="KDN67454.1"/>
    <property type="molecule type" value="Genomic_DNA"/>
</dbReference>
<evidence type="ECO:0000313" key="5">
    <source>
        <dbReference type="Proteomes" id="UP000027238"/>
    </source>
</evidence>
<dbReference type="HOGENOM" id="CLU_000680_23_5_1"/>
<name>A0A066XIF8_COLSU</name>
<dbReference type="InterPro" id="IPR043502">
    <property type="entry name" value="DNA/RNA_pol_sf"/>
</dbReference>
<feature type="non-terminal residue" evidence="4">
    <location>
        <position position="1"/>
    </location>
</feature>
<comment type="caution">
    <text evidence="4">The sequence shown here is derived from an EMBL/GenBank/DDBJ whole genome shotgun (WGS) entry which is preliminary data.</text>
</comment>
<dbReference type="InterPro" id="IPR000477">
    <property type="entry name" value="RT_dom"/>
</dbReference>
<reference evidence="5" key="1">
    <citation type="journal article" date="2014" name="Genome Announc.">
        <title>Draft genome sequence of Colletotrichum sublineola, a destructive pathogen of cultivated sorghum.</title>
        <authorList>
            <person name="Baroncelli R."/>
            <person name="Sanz-Martin J.M."/>
            <person name="Rech G.E."/>
            <person name="Sukno S.A."/>
            <person name="Thon M.R."/>
        </authorList>
    </citation>
    <scope>NUCLEOTIDE SEQUENCE [LARGE SCALE GENOMIC DNA]</scope>
    <source>
        <strain evidence="5">TX430BB</strain>
    </source>
</reference>
<gene>
    <name evidence="4" type="ORF">CSUB01_12654</name>
</gene>
<dbReference type="PROSITE" id="PS50878">
    <property type="entry name" value="RT_POL"/>
    <property type="match status" value="1"/>
</dbReference>
<evidence type="ECO:0000256" key="1">
    <source>
        <dbReference type="ARBA" id="ARBA00004173"/>
    </source>
</evidence>
<dbReference type="OrthoDB" id="4820911at2759"/>
<keyword evidence="2" id="KW-0496">Mitochondrion</keyword>
<evidence type="ECO:0000313" key="4">
    <source>
        <dbReference type="EMBL" id="KDN67454.1"/>
    </source>
</evidence>
<comment type="subcellular location">
    <subcellularLocation>
        <location evidence="1">Mitochondrion</location>
    </subcellularLocation>
</comment>
<sequence length="469" mass="52704">EYIYRAWRKRKVLSLVSFDVKGAYNGVYKERLLQRLKARGIPQKLVKWVNAFCSQRTASIQVNGQDSEVRSLPQAGLPQGSPLSPILFLFFNADLVQHQIDENGGSLAFVDDYTAWVTGPSRQANRQGIQDIIDRALEWERRSGATFEADKTAIIHFTRNWRHPEDYSTFNIKGDIVRPKDRVKVLGVIMDTKLYFQQHIAEAATKGLEAMLELRRLKGLSPSTARQLFVAAVAPTMDYASNVWKHRCRTAQMRVINRVQRIGAQAIIGTFNTVATAVAEAEASIQSAQERFDRKAIKFWVRLQTLPTSHPLRRIRPQGFKRHISPFQKMAAAYRNLPVDRLETIEAFPQTPWECRIHTVVEEDGDKATKAIQTGWAVRAVTGSSARNELVGYGTAILFPLSHRRGGSTTTISNTTGSREEQNPYTAELTAIAKTLETISKGIRHRVIYVFSTNKAAVSAAGKPRQQSG</sequence>
<dbReference type="eggNOG" id="KOG1075">
    <property type="taxonomic scope" value="Eukaryota"/>
</dbReference>
<dbReference type="STRING" id="1173701.A0A066XIF8"/>
<dbReference type="Pfam" id="PF00078">
    <property type="entry name" value="RVT_1"/>
    <property type="match status" value="1"/>
</dbReference>
<evidence type="ECO:0000259" key="3">
    <source>
        <dbReference type="PROSITE" id="PS50878"/>
    </source>
</evidence>
<accession>A0A066XIF8</accession>
<protein>
    <recommendedName>
        <fullName evidence="3">Reverse transcriptase domain-containing protein</fullName>
    </recommendedName>
</protein>
<dbReference type="PANTHER" id="PTHR33481:SF1">
    <property type="entry name" value="ENDONUCLEASE_EXONUCLEASE_PHOSPHATASE DOMAIN-CONTAINING PROTEIN-RELATED"/>
    <property type="match status" value="1"/>
</dbReference>
<dbReference type="OMA" id="RCTANSI"/>
<dbReference type="SUPFAM" id="SSF56672">
    <property type="entry name" value="DNA/RNA polymerases"/>
    <property type="match status" value="1"/>
</dbReference>
<dbReference type="GO" id="GO:0005739">
    <property type="term" value="C:mitochondrion"/>
    <property type="evidence" value="ECO:0007669"/>
    <property type="project" value="UniProtKB-SubCell"/>
</dbReference>
<evidence type="ECO:0000256" key="2">
    <source>
        <dbReference type="ARBA" id="ARBA00023128"/>
    </source>
</evidence>
<dbReference type="Proteomes" id="UP000027238">
    <property type="component" value="Unassembled WGS sequence"/>
</dbReference>
<dbReference type="AlphaFoldDB" id="A0A066XIF8"/>